<accession>A0ABD6A7X7</accession>
<dbReference type="GeneID" id="79316687"/>
<dbReference type="InterPro" id="IPR021027">
    <property type="entry name" value="Transposase_put_HTH"/>
</dbReference>
<dbReference type="GO" id="GO:0004519">
    <property type="term" value="F:endonuclease activity"/>
    <property type="evidence" value="ECO:0007669"/>
    <property type="project" value="UniProtKB-KW"/>
</dbReference>
<dbReference type="PANTHER" id="PTHR30405">
    <property type="entry name" value="TRANSPOSASE"/>
    <property type="match status" value="1"/>
</dbReference>
<evidence type="ECO:0000259" key="10">
    <source>
        <dbReference type="Pfam" id="PF12323"/>
    </source>
</evidence>
<dbReference type="GO" id="GO:0006310">
    <property type="term" value="P:DNA recombination"/>
    <property type="evidence" value="ECO:0007669"/>
    <property type="project" value="UniProtKB-KW"/>
</dbReference>
<dbReference type="InterPro" id="IPR001959">
    <property type="entry name" value="Transposase"/>
</dbReference>
<dbReference type="PANTHER" id="PTHR30405:SF25">
    <property type="entry name" value="RNA-GUIDED DNA ENDONUCLEASE INSQ-RELATED"/>
    <property type="match status" value="1"/>
</dbReference>
<keyword evidence="3" id="KW-0815">Transposition</keyword>
<evidence type="ECO:0000256" key="4">
    <source>
        <dbReference type="ARBA" id="ARBA00022723"/>
    </source>
</evidence>
<feature type="domain" description="Transposase putative helix-turn-helix" evidence="10">
    <location>
        <begin position="1"/>
        <end position="38"/>
    </location>
</feature>
<evidence type="ECO:0000256" key="1">
    <source>
        <dbReference type="ARBA" id="ARBA00008761"/>
    </source>
</evidence>
<dbReference type="InterPro" id="IPR010095">
    <property type="entry name" value="Cas12f1-like_TNB"/>
</dbReference>
<keyword evidence="6" id="KW-0238">DNA-binding</keyword>
<gene>
    <name evidence="11" type="ORF">ACFQPE_07635</name>
</gene>
<dbReference type="NCBIfam" id="NF040570">
    <property type="entry name" value="guided_TnpB"/>
    <property type="match status" value="1"/>
</dbReference>
<comment type="caution">
    <text evidence="11">The sequence shown here is derived from an EMBL/GenBank/DDBJ whole genome shotgun (WGS) entry which is preliminary data.</text>
</comment>
<evidence type="ECO:0000256" key="2">
    <source>
        <dbReference type="ARBA" id="ARBA00011044"/>
    </source>
</evidence>
<dbReference type="Pfam" id="PF07282">
    <property type="entry name" value="Cas12f1-like_TNB"/>
    <property type="match status" value="1"/>
</dbReference>
<comment type="similarity">
    <text evidence="2">In the N-terminal section; belongs to the transposase 2 family.</text>
</comment>
<evidence type="ECO:0000313" key="12">
    <source>
        <dbReference type="Proteomes" id="UP001596547"/>
    </source>
</evidence>
<evidence type="ECO:0000256" key="7">
    <source>
        <dbReference type="ARBA" id="ARBA00023172"/>
    </source>
</evidence>
<keyword evidence="11" id="KW-0255">Endonuclease</keyword>
<keyword evidence="7" id="KW-0233">DNA recombination</keyword>
<keyword evidence="11" id="KW-0540">Nuclease</keyword>
<evidence type="ECO:0000313" key="11">
    <source>
        <dbReference type="EMBL" id="MFC7316668.1"/>
    </source>
</evidence>
<keyword evidence="12" id="KW-1185">Reference proteome</keyword>
<organism evidence="11 12">
    <name type="scientific">Halomarina halobia</name>
    <dbReference type="NCBI Taxonomy" id="3033386"/>
    <lineage>
        <taxon>Archaea</taxon>
        <taxon>Methanobacteriati</taxon>
        <taxon>Methanobacteriota</taxon>
        <taxon>Stenosarchaea group</taxon>
        <taxon>Halobacteria</taxon>
        <taxon>Halobacteriales</taxon>
        <taxon>Natronomonadaceae</taxon>
        <taxon>Halomarina</taxon>
    </lineage>
</organism>
<evidence type="ECO:0000256" key="6">
    <source>
        <dbReference type="ARBA" id="ARBA00023125"/>
    </source>
</evidence>
<dbReference type="GO" id="GO:0003677">
    <property type="term" value="F:DNA binding"/>
    <property type="evidence" value="ECO:0007669"/>
    <property type="project" value="UniProtKB-KW"/>
</dbReference>
<name>A0ABD6A7X7_9EURY</name>
<dbReference type="AlphaFoldDB" id="A0ABD6A7X7"/>
<evidence type="ECO:0000256" key="3">
    <source>
        <dbReference type="ARBA" id="ARBA00022578"/>
    </source>
</evidence>
<sequence>MQYNYKYRINPPEDIAETLLHHVDACRQLYNHVLYLLNEADDIPARYEIQGRLPDLKTWWNDLGDVHSKVLQMVVKRVYDNLSTLKAQKENGRAVGMLKWKPPREYRSLTYNQSGFKLKNTSGRPTLWLSKIGEIPIHLHRDIPESATIKQVTVKQEPTGEWYATFGIDVDEATAEKPKTPEKVVGIDVGILKYAHDTDGYAIESPDFSAERERLERAQRDLSRKEHGSANWEKQRQVVAERHADLRRNRRDFLHKLSNYYATEYDLVAVEDLDAKGLVELPGNSRNRAGAAWGAFLRMLEYKCEREGTHFVAVDPKNTTKECASCSVKTDKPLWVREHSCPSCGFEADRDANAAWNILSRGLEKVGVVPSESTPVETALPVDTSVSAKRVVETGSPTLKERTAQAVSE</sequence>
<dbReference type="GO" id="GO:0032196">
    <property type="term" value="P:transposition"/>
    <property type="evidence" value="ECO:0007669"/>
    <property type="project" value="UniProtKB-KW"/>
</dbReference>
<dbReference type="InterPro" id="IPR051399">
    <property type="entry name" value="RNA-guided_DNA_endo/Transpos"/>
</dbReference>
<keyword evidence="4" id="KW-0479">Metal-binding</keyword>
<dbReference type="GO" id="GO:0046872">
    <property type="term" value="F:metal ion binding"/>
    <property type="evidence" value="ECO:0007669"/>
    <property type="project" value="UniProtKB-KW"/>
</dbReference>
<reference evidence="11 12" key="1">
    <citation type="journal article" date="2019" name="Int. J. Syst. Evol. Microbiol.">
        <title>The Global Catalogue of Microorganisms (GCM) 10K type strain sequencing project: providing services to taxonomists for standard genome sequencing and annotation.</title>
        <authorList>
            <consortium name="The Broad Institute Genomics Platform"/>
            <consortium name="The Broad Institute Genome Sequencing Center for Infectious Disease"/>
            <person name="Wu L."/>
            <person name="Ma J."/>
        </authorList>
    </citation>
    <scope>NUCLEOTIDE SEQUENCE [LARGE SCALE GENOMIC DNA]</scope>
    <source>
        <strain evidence="11 12">PSR21</strain>
    </source>
</reference>
<keyword evidence="11" id="KW-0378">Hydrolase</keyword>
<dbReference type="NCBIfam" id="TIGR01766">
    <property type="entry name" value="IS200/IS605 family accessory protein TnpB-like domain"/>
    <property type="match status" value="1"/>
</dbReference>
<evidence type="ECO:0000256" key="5">
    <source>
        <dbReference type="ARBA" id="ARBA00022833"/>
    </source>
</evidence>
<protein>
    <submittedName>
        <fullName evidence="11">RNA-guided endonuclease InsQ/TnpB family protein</fullName>
    </submittedName>
</protein>
<feature type="domain" description="Cas12f1-like TNB" evidence="9">
    <location>
        <begin position="293"/>
        <end position="358"/>
    </location>
</feature>
<dbReference type="Pfam" id="PF12323">
    <property type="entry name" value="HTH_OrfB_IS605"/>
    <property type="match status" value="1"/>
</dbReference>
<proteinExistence type="inferred from homology"/>
<dbReference type="RefSeq" id="WP_276304069.1">
    <property type="nucleotide sequence ID" value="NZ_CP119992.1"/>
</dbReference>
<dbReference type="EMBL" id="JBHTBF010000002">
    <property type="protein sequence ID" value="MFC7316668.1"/>
    <property type="molecule type" value="Genomic_DNA"/>
</dbReference>
<keyword evidence="5" id="KW-0862">Zinc</keyword>
<evidence type="ECO:0000259" key="9">
    <source>
        <dbReference type="Pfam" id="PF07282"/>
    </source>
</evidence>
<evidence type="ECO:0000259" key="8">
    <source>
        <dbReference type="Pfam" id="PF01385"/>
    </source>
</evidence>
<comment type="similarity">
    <text evidence="1">In the C-terminal section; belongs to the transposase 35 family.</text>
</comment>
<feature type="domain" description="Probable transposase IS891/IS1136/IS1341" evidence="8">
    <location>
        <begin position="170"/>
        <end position="279"/>
    </location>
</feature>
<dbReference type="Proteomes" id="UP001596547">
    <property type="component" value="Unassembled WGS sequence"/>
</dbReference>
<dbReference type="Pfam" id="PF01385">
    <property type="entry name" value="OrfB_IS605"/>
    <property type="match status" value="1"/>
</dbReference>